<dbReference type="RefSeq" id="WP_341428913.1">
    <property type="nucleotide sequence ID" value="NZ_JBBUTG010000029.1"/>
</dbReference>
<keyword evidence="3" id="KW-1185">Reference proteome</keyword>
<name>A0ABU9C053_9BURK</name>
<reference evidence="2 3" key="1">
    <citation type="submission" date="2024-04" db="EMBL/GenBank/DDBJ databases">
        <title>Novel species of the genus Ideonella isolated from streams.</title>
        <authorList>
            <person name="Lu H."/>
        </authorList>
    </citation>
    <scope>NUCLEOTIDE SEQUENCE [LARGE SCALE GENOMIC DNA]</scope>
    <source>
        <strain evidence="2 3">DXS29W</strain>
    </source>
</reference>
<dbReference type="InterPro" id="IPR045361">
    <property type="entry name" value="CIS_tube_prot_N"/>
</dbReference>
<feature type="domain" description="Contractile injection system tube protein N-terminal" evidence="1">
    <location>
        <begin position="32"/>
        <end position="169"/>
    </location>
</feature>
<protein>
    <submittedName>
        <fullName evidence="2">Peptidoglycan-binding protein</fullName>
    </submittedName>
</protein>
<gene>
    <name evidence="2" type="ORF">AACH06_26955</name>
</gene>
<comment type="caution">
    <text evidence="2">The sequence shown here is derived from an EMBL/GenBank/DDBJ whole genome shotgun (WGS) entry which is preliminary data.</text>
</comment>
<accession>A0ABU9C053</accession>
<evidence type="ECO:0000313" key="3">
    <source>
        <dbReference type="Proteomes" id="UP001371218"/>
    </source>
</evidence>
<proteinExistence type="predicted"/>
<dbReference type="Proteomes" id="UP001371218">
    <property type="component" value="Unassembled WGS sequence"/>
</dbReference>
<evidence type="ECO:0000313" key="2">
    <source>
        <dbReference type="EMBL" id="MEK8034485.1"/>
    </source>
</evidence>
<dbReference type="EMBL" id="JBBUTG010000029">
    <property type="protein sequence ID" value="MEK8034485.1"/>
    <property type="molecule type" value="Genomic_DNA"/>
</dbReference>
<dbReference type="Pfam" id="PF19266">
    <property type="entry name" value="CIS_tube"/>
    <property type="match status" value="1"/>
</dbReference>
<sequence length="234" mass="25859">MQLPSISGSKQPLSITGCTINDSTGIVTVDSSAQYKLLINPSEFSHERTICYNTKRTQGQVGNPVKFSAINPDKISFSVVFDGTGAVPSGLGIFSSTDVADQIESLSNIIYDYQGGKHQPNPVQILWGTLIFYGRLQSLSTNYTLFKPSGAPLRAKADLQFMGFVSNEEGRIYADRSSPDLSHSVEVREGDTLPLLCQRIYGDSRYYPEVAAYNGLREFRRLQPGVRLHFPPLR</sequence>
<organism evidence="2 3">
    <name type="scientific">Ideonella lacteola</name>
    <dbReference type="NCBI Taxonomy" id="2984193"/>
    <lineage>
        <taxon>Bacteria</taxon>
        <taxon>Pseudomonadati</taxon>
        <taxon>Pseudomonadota</taxon>
        <taxon>Betaproteobacteria</taxon>
        <taxon>Burkholderiales</taxon>
        <taxon>Sphaerotilaceae</taxon>
        <taxon>Ideonella</taxon>
    </lineage>
</organism>
<evidence type="ECO:0000259" key="1">
    <source>
        <dbReference type="Pfam" id="PF19266"/>
    </source>
</evidence>